<evidence type="ECO:0008006" key="4">
    <source>
        <dbReference type="Google" id="ProtNLM"/>
    </source>
</evidence>
<comment type="caution">
    <text evidence="2">The sequence shown here is derived from an EMBL/GenBank/DDBJ whole genome shotgun (WGS) entry which is preliminary data.</text>
</comment>
<comment type="similarity">
    <text evidence="1">Belongs to the asaB hydroxylase/desaturase family.</text>
</comment>
<evidence type="ECO:0000313" key="3">
    <source>
        <dbReference type="Proteomes" id="UP001498476"/>
    </source>
</evidence>
<dbReference type="NCBIfam" id="NF041278">
    <property type="entry name" value="CmcJ_NvfI_EfuI"/>
    <property type="match status" value="1"/>
</dbReference>
<keyword evidence="3" id="KW-1185">Reference proteome</keyword>
<name>A0ABR1GJT5_9HYPO</name>
<proteinExistence type="inferred from homology"/>
<organism evidence="2 3">
    <name type="scientific">Neonectria punicea</name>
    <dbReference type="NCBI Taxonomy" id="979145"/>
    <lineage>
        <taxon>Eukaryota</taxon>
        <taxon>Fungi</taxon>
        <taxon>Dikarya</taxon>
        <taxon>Ascomycota</taxon>
        <taxon>Pezizomycotina</taxon>
        <taxon>Sordariomycetes</taxon>
        <taxon>Hypocreomycetidae</taxon>
        <taxon>Hypocreales</taxon>
        <taxon>Nectriaceae</taxon>
        <taxon>Neonectria</taxon>
    </lineage>
</organism>
<evidence type="ECO:0000256" key="1">
    <source>
        <dbReference type="ARBA" id="ARBA00023604"/>
    </source>
</evidence>
<sequence>MPITLEHLADLDRYKIEKPYYLAQIPGFESGESTNLEYSFFHRITIHDARGHENLFSVDKHSFTFKRLPSYVAYNKSEEANIAYMKETIELVRSHFRTDRIICYDIRRRLNTPMTNEQESSNDRALQAPAVTAIHIDHTREGGFHRVRRHLSEEEAARYLSGEYRTRIINVWRPLFRTITESPLAFCDARTLSEEDLVPADRVSPEYAGEIYYVRPSKQQSWYWLSDMTPGDVTIFLSFDSANSNLGSPINYCAHGSFTNPMAPPNAPPRESVEVRLILFTEKGQMLPEESTG</sequence>
<protein>
    <recommendedName>
        <fullName evidence="4">Methyltransferase</fullName>
    </recommendedName>
</protein>
<reference evidence="2 3" key="1">
    <citation type="journal article" date="2025" name="Microbiol. Resour. Announc.">
        <title>Draft genome sequences for Neonectria magnoliae and Neonectria punicea, canker pathogens of Liriodendron tulipifera and Acer saccharum in West Virginia.</title>
        <authorList>
            <person name="Petronek H.M."/>
            <person name="Kasson M.T."/>
            <person name="Metheny A.M."/>
            <person name="Stauder C.M."/>
            <person name="Lovett B."/>
            <person name="Lynch S.C."/>
            <person name="Garnas J.R."/>
            <person name="Kasson L.R."/>
            <person name="Stajich J.E."/>
        </authorList>
    </citation>
    <scope>NUCLEOTIDE SEQUENCE [LARGE SCALE GENOMIC DNA]</scope>
    <source>
        <strain evidence="2 3">NRRL 64653</strain>
    </source>
</reference>
<dbReference type="Proteomes" id="UP001498476">
    <property type="component" value="Unassembled WGS sequence"/>
</dbReference>
<dbReference type="PANTHER" id="PTHR34598">
    <property type="entry name" value="BLL6449 PROTEIN"/>
    <property type="match status" value="1"/>
</dbReference>
<evidence type="ECO:0000313" key="2">
    <source>
        <dbReference type="EMBL" id="KAK7398522.1"/>
    </source>
</evidence>
<accession>A0ABR1GJT5</accession>
<dbReference type="EMBL" id="JAZAVJ010000329">
    <property type="protein sequence ID" value="KAK7398522.1"/>
    <property type="molecule type" value="Genomic_DNA"/>
</dbReference>
<gene>
    <name evidence="2" type="ORF">QQX98_012098</name>
</gene>
<dbReference type="PANTHER" id="PTHR34598:SF3">
    <property type="entry name" value="OXIDOREDUCTASE AN1597"/>
    <property type="match status" value="1"/>
</dbReference>
<dbReference type="InterPro" id="IPR044053">
    <property type="entry name" value="AsaB-like"/>
</dbReference>